<feature type="compositionally biased region" description="Pro residues" evidence="1">
    <location>
        <begin position="73"/>
        <end position="82"/>
    </location>
</feature>
<dbReference type="EMBL" id="JANIEX010000332">
    <property type="protein sequence ID" value="KAJ3568653.1"/>
    <property type="molecule type" value="Genomic_DNA"/>
</dbReference>
<feature type="region of interest" description="Disordered" evidence="1">
    <location>
        <begin position="342"/>
        <end position="371"/>
    </location>
</feature>
<gene>
    <name evidence="2" type="ORF">NP233_g5574</name>
</gene>
<organism evidence="2 3">
    <name type="scientific">Leucocoprinus birnbaumii</name>
    <dbReference type="NCBI Taxonomy" id="56174"/>
    <lineage>
        <taxon>Eukaryota</taxon>
        <taxon>Fungi</taxon>
        <taxon>Dikarya</taxon>
        <taxon>Basidiomycota</taxon>
        <taxon>Agaricomycotina</taxon>
        <taxon>Agaricomycetes</taxon>
        <taxon>Agaricomycetidae</taxon>
        <taxon>Agaricales</taxon>
        <taxon>Agaricineae</taxon>
        <taxon>Agaricaceae</taxon>
        <taxon>Leucocoprinus</taxon>
    </lineage>
</organism>
<reference evidence="2" key="1">
    <citation type="submission" date="2022-07" db="EMBL/GenBank/DDBJ databases">
        <title>Genome Sequence of Leucocoprinus birnbaumii.</title>
        <authorList>
            <person name="Buettner E."/>
        </authorList>
    </citation>
    <scope>NUCLEOTIDE SEQUENCE</scope>
    <source>
        <strain evidence="2">VT141</strain>
    </source>
</reference>
<keyword evidence="3" id="KW-1185">Reference proteome</keyword>
<feature type="region of interest" description="Disordered" evidence="1">
    <location>
        <begin position="1"/>
        <end position="50"/>
    </location>
</feature>
<feature type="compositionally biased region" description="Polar residues" evidence="1">
    <location>
        <begin position="150"/>
        <end position="162"/>
    </location>
</feature>
<evidence type="ECO:0000256" key="1">
    <source>
        <dbReference type="SAM" id="MobiDB-lite"/>
    </source>
</evidence>
<comment type="caution">
    <text evidence="2">The sequence shown here is derived from an EMBL/GenBank/DDBJ whole genome shotgun (WGS) entry which is preliminary data.</text>
</comment>
<dbReference type="Proteomes" id="UP001213000">
    <property type="component" value="Unassembled WGS sequence"/>
</dbReference>
<evidence type="ECO:0000313" key="3">
    <source>
        <dbReference type="Proteomes" id="UP001213000"/>
    </source>
</evidence>
<feature type="region of interest" description="Disordered" evidence="1">
    <location>
        <begin position="68"/>
        <end position="162"/>
    </location>
</feature>
<dbReference type="AlphaFoldDB" id="A0AAD5YQT7"/>
<sequence length="371" mass="39231">MQGSSRNLPKPMDINEENGGTSPEEESPLPSPTACVSPLSNEGRARTTIQNMSKSLVNNYAQGLLAKLTSTTPVPPSSPFPSPSKTADKSSKKERKRTPASDLPHPAPSGPVSDHEGHAPPPQPEVLVSEGEGRAATATSSESVDPPQPSQGSKGTCSSQSPAPVRDAIGCFLAPSRSRPFLNLDARADATLWQTWSEQLRVPTLASNTHLQSRLRSLATSWTTVESTQAAYDLALQRYRHDVSEFAHELLQAEEFFSFNPGYWLESGLVETAASRGAVFDAARAAITSGPNTSLQDSAMGLFESHRSFVRNLATSAGIQAPALPAPMPLTWEARHGAAVLSMAPEQPSSGTQGSKGEGKQAGIVAKGSED</sequence>
<accession>A0AAD5YQT7</accession>
<protein>
    <submittedName>
        <fullName evidence="2">Uncharacterized protein</fullName>
    </submittedName>
</protein>
<name>A0AAD5YQT7_9AGAR</name>
<proteinExistence type="predicted"/>
<evidence type="ECO:0000313" key="2">
    <source>
        <dbReference type="EMBL" id="KAJ3568653.1"/>
    </source>
</evidence>